<evidence type="ECO:0008006" key="3">
    <source>
        <dbReference type="Google" id="ProtNLM"/>
    </source>
</evidence>
<dbReference type="RefSeq" id="WP_344239175.1">
    <property type="nucleotide sequence ID" value="NZ_BAAAHH010000006.1"/>
</dbReference>
<proteinExistence type="predicted"/>
<sequence length="124" mass="13772">MLEVRRVSLEIFRAMLGHARNESALIADMTSTPEQMPETATYYVSADGRSGFGVAHNGELIGVFSLERGRGEALVSHAVANGARRLDCFDGYLPKLYARHGFWEVARVANWTPGEPDVVFMERL</sequence>
<protein>
    <recommendedName>
        <fullName evidence="3">Acetyltransferase (GNAT) family protein</fullName>
    </recommendedName>
</protein>
<reference evidence="2" key="1">
    <citation type="journal article" date="2019" name="Int. J. Syst. Evol. Microbiol.">
        <title>The Global Catalogue of Microorganisms (GCM) 10K type strain sequencing project: providing services to taxonomists for standard genome sequencing and annotation.</title>
        <authorList>
            <consortium name="The Broad Institute Genomics Platform"/>
            <consortium name="The Broad Institute Genome Sequencing Center for Infectious Disease"/>
            <person name="Wu L."/>
            <person name="Ma J."/>
        </authorList>
    </citation>
    <scope>NUCLEOTIDE SEQUENCE [LARGE SCALE GENOMIC DNA]</scope>
    <source>
        <strain evidence="2">JCM 10696</strain>
    </source>
</reference>
<comment type="caution">
    <text evidence="1">The sequence shown here is derived from an EMBL/GenBank/DDBJ whole genome shotgun (WGS) entry which is preliminary data.</text>
</comment>
<accession>A0ABP4B4L6</accession>
<keyword evidence="2" id="KW-1185">Reference proteome</keyword>
<gene>
    <name evidence="1" type="ORF">GCM10009550_20210</name>
</gene>
<evidence type="ECO:0000313" key="2">
    <source>
        <dbReference type="Proteomes" id="UP001500665"/>
    </source>
</evidence>
<dbReference type="Proteomes" id="UP001500665">
    <property type="component" value="Unassembled WGS sequence"/>
</dbReference>
<organism evidence="1 2">
    <name type="scientific">Actinocorallia libanotica</name>
    <dbReference type="NCBI Taxonomy" id="46162"/>
    <lineage>
        <taxon>Bacteria</taxon>
        <taxon>Bacillati</taxon>
        <taxon>Actinomycetota</taxon>
        <taxon>Actinomycetes</taxon>
        <taxon>Streptosporangiales</taxon>
        <taxon>Thermomonosporaceae</taxon>
        <taxon>Actinocorallia</taxon>
    </lineage>
</organism>
<dbReference type="EMBL" id="BAAAHH010000006">
    <property type="protein sequence ID" value="GAA0945999.1"/>
    <property type="molecule type" value="Genomic_DNA"/>
</dbReference>
<dbReference type="InterPro" id="IPR016181">
    <property type="entry name" value="Acyl_CoA_acyltransferase"/>
</dbReference>
<evidence type="ECO:0000313" key="1">
    <source>
        <dbReference type="EMBL" id="GAA0945999.1"/>
    </source>
</evidence>
<dbReference type="SUPFAM" id="SSF55729">
    <property type="entry name" value="Acyl-CoA N-acyltransferases (Nat)"/>
    <property type="match status" value="1"/>
</dbReference>
<name>A0ABP4B4L6_9ACTN</name>